<dbReference type="Pfam" id="PF00339">
    <property type="entry name" value="Arrestin_N"/>
    <property type="match status" value="1"/>
</dbReference>
<dbReference type="InterPro" id="IPR011022">
    <property type="entry name" value="Arrestin_C-like"/>
</dbReference>
<feature type="compositionally biased region" description="Polar residues" evidence="2">
    <location>
        <begin position="708"/>
        <end position="721"/>
    </location>
</feature>
<reference evidence="4 5" key="1">
    <citation type="submission" date="2019-04" db="EMBL/GenBank/DDBJ databases">
        <title>Annotation for the trematode Fasciola gigantica.</title>
        <authorList>
            <person name="Choi Y.-J."/>
        </authorList>
    </citation>
    <scope>NUCLEOTIDE SEQUENCE [LARGE SCALE GENOMIC DNA]</scope>
    <source>
        <strain evidence="4">Uganda_cow_1</strain>
    </source>
</reference>
<dbReference type="PANTHER" id="PTHR11188:SF176">
    <property type="entry name" value="ARRESTIN DOMAIN-CONTAINING PROTEIN 1"/>
    <property type="match status" value="1"/>
</dbReference>
<feature type="compositionally biased region" description="Polar residues" evidence="2">
    <location>
        <begin position="1071"/>
        <end position="1092"/>
    </location>
</feature>
<dbReference type="Proteomes" id="UP000316759">
    <property type="component" value="Unassembled WGS sequence"/>
</dbReference>
<feature type="compositionally biased region" description="Low complexity" evidence="2">
    <location>
        <begin position="283"/>
        <end position="293"/>
    </location>
</feature>
<proteinExistence type="inferred from homology"/>
<dbReference type="Gene3D" id="2.60.40.640">
    <property type="match status" value="4"/>
</dbReference>
<dbReference type="STRING" id="46835.A0A504YFK7"/>
<feature type="region of interest" description="Disordered" evidence="2">
    <location>
        <begin position="784"/>
        <end position="810"/>
    </location>
</feature>
<dbReference type="InterPro" id="IPR014752">
    <property type="entry name" value="Arrestin-like_C"/>
</dbReference>
<comment type="similarity">
    <text evidence="1">Belongs to the arrestin family.</text>
</comment>
<feature type="compositionally biased region" description="Polar residues" evidence="2">
    <location>
        <begin position="887"/>
        <end position="897"/>
    </location>
</feature>
<name>A0A504YFK7_FASGI</name>
<feature type="compositionally biased region" description="Low complexity" evidence="2">
    <location>
        <begin position="697"/>
        <end position="707"/>
    </location>
</feature>
<gene>
    <name evidence="4" type="ORF">FGIG_01801</name>
</gene>
<dbReference type="Pfam" id="PF02752">
    <property type="entry name" value="Arrestin_C"/>
    <property type="match status" value="1"/>
</dbReference>
<feature type="region of interest" description="Disordered" evidence="2">
    <location>
        <begin position="274"/>
        <end position="330"/>
    </location>
</feature>
<sequence length="1125" mass="124471">MGCDLSKVYNIEIHLENELAVFEPRDEVAGHVLIRAEEDTAIHSCVIWLYGFVKTRWTTESKASLAQAGSLSVGLNMVRSTTALNAQNDKRNLENLCESTASFLNQVTESIRNVSREWNKDGLRTRSVKRQCYPELDYPRGIRPPLEQATPARTTYFRDALSRHTERSNSCNSVADTLVASLERGSCSRQSSSTSKISCISADAALEAQMKLNRFSFLTCQSCDSCASRLANQRCTVLQNTNPKEKRNINSGDARIIYRAKVNLLKHYNSPVRQNVGAEAGPSSESSVSNSQENVEEKRNDPVNGEGSTDGESKNQNVEFGSPATPDTAMNVLRKSSSGTAFLLTRGTHIFDFEFKLPADLPSSFELPTSCLAGGAAARLCYGLRIEIRNYTAKIRHTQLREIIVFRPLELTHFPRLRDRVTLHKEFVLSGCCASPNGLILCDLTVNKTGFVPGESIIPQIYIVNRSPRAIHTVHLTFAQTILLRGRREQRHVEVLRLFAARLKPRQSVGTDNLTSRLADRSLEENPSLFSPSISPSSHTSPSKSDRSRPAASTDKIGISGKITGELRRSSVSNSVAVQPHGASAYFEDIIHVPPLPATGLFGRQNLIQVEYMLVLRLRIEGDIEGKHEQRMQIPITVGSDPTRETSFIGSNEVVPCYASFNYASGEVTEYDPSAHGPPNQASRHLRPVYRYFKPRTTITATTSTNTGPQPMESSRSSLVRSDQKNVGDSKSSDMAPDSIDYFSSIVYDRRAAGGSYSSIPSYTKPLARFTLPSCTDNVIDVNFLRQRSEPNERSTEDSGSSDSPSFPILSRQQFFDNGDQITLNDDERELDGELSNGAHLSVESNELNHDQLSLGSMFRDEAHSNLWSRSAQTCRQYSFELCSDHTTSGDADSVSANGLAESDTYPPDKNPVNLTHTRSLSGDSSISDSEEAANFDLCDKTGQNQSPNHREDRKYSPQHSIHSGPSILRKFIGTHPDSQLNQVLRFESVPRARNTGEENPVPAQGSILETVAGRRPSGRALHDAYWSRPKVAPVPGRETGQNQFWTAGNSYKGSDQQCFEPVDFSMRTAPKSQTDQTLGDMDQNSQSTKKSLNSEDDLTVDMNECKQQGYQPYSSKSHRNTLVG</sequence>
<protein>
    <recommendedName>
        <fullName evidence="3">Arrestin C-terminal-like domain-containing protein</fullName>
    </recommendedName>
</protein>
<feature type="region of interest" description="Disordered" evidence="2">
    <location>
        <begin position="697"/>
        <end position="735"/>
    </location>
</feature>
<evidence type="ECO:0000313" key="4">
    <source>
        <dbReference type="EMBL" id="TPP59246.1"/>
    </source>
</evidence>
<evidence type="ECO:0000256" key="1">
    <source>
        <dbReference type="ARBA" id="ARBA00005298"/>
    </source>
</evidence>
<feature type="compositionally biased region" description="Low complexity" evidence="2">
    <location>
        <begin position="527"/>
        <end position="543"/>
    </location>
</feature>
<dbReference type="InterPro" id="IPR014756">
    <property type="entry name" value="Ig_E-set"/>
</dbReference>
<dbReference type="AlphaFoldDB" id="A0A504YFK7"/>
<accession>A0A504YFK7</accession>
<comment type="caution">
    <text evidence="4">The sequence shown here is derived from an EMBL/GenBank/DDBJ whole genome shotgun (WGS) entry which is preliminary data.</text>
</comment>
<dbReference type="SUPFAM" id="SSF81296">
    <property type="entry name" value="E set domains"/>
    <property type="match status" value="1"/>
</dbReference>
<feature type="compositionally biased region" description="Low complexity" evidence="2">
    <location>
        <begin position="798"/>
        <end position="810"/>
    </location>
</feature>
<dbReference type="EMBL" id="SUNJ01010956">
    <property type="protein sequence ID" value="TPP59246.1"/>
    <property type="molecule type" value="Genomic_DNA"/>
</dbReference>
<dbReference type="PANTHER" id="PTHR11188">
    <property type="entry name" value="ARRESTIN DOMAIN CONTAINING PROTEIN"/>
    <property type="match status" value="1"/>
</dbReference>
<feature type="region of interest" description="Disordered" evidence="2">
    <location>
        <begin position="887"/>
        <end position="965"/>
    </location>
</feature>
<keyword evidence="5" id="KW-1185">Reference proteome</keyword>
<evidence type="ECO:0000256" key="2">
    <source>
        <dbReference type="SAM" id="MobiDB-lite"/>
    </source>
</evidence>
<feature type="region of interest" description="Disordered" evidence="2">
    <location>
        <begin position="525"/>
        <end position="560"/>
    </location>
</feature>
<dbReference type="OrthoDB" id="2333384at2759"/>
<feature type="compositionally biased region" description="Basic and acidic residues" evidence="2">
    <location>
        <begin position="722"/>
        <end position="732"/>
    </location>
</feature>
<dbReference type="InterPro" id="IPR011021">
    <property type="entry name" value="Arrestin-like_N"/>
</dbReference>
<dbReference type="GO" id="GO:0015031">
    <property type="term" value="P:protein transport"/>
    <property type="evidence" value="ECO:0007669"/>
    <property type="project" value="TreeGrafter"/>
</dbReference>
<dbReference type="InterPro" id="IPR050357">
    <property type="entry name" value="Arrestin_domain-protein"/>
</dbReference>
<feature type="domain" description="Arrestin C-terminal-like" evidence="3">
    <location>
        <begin position="436"/>
        <end position="643"/>
    </location>
</feature>
<dbReference type="GO" id="GO:0005737">
    <property type="term" value="C:cytoplasm"/>
    <property type="evidence" value="ECO:0007669"/>
    <property type="project" value="TreeGrafter"/>
</dbReference>
<feature type="compositionally biased region" description="Basic and acidic residues" evidence="2">
    <location>
        <begin position="787"/>
        <end position="797"/>
    </location>
</feature>
<evidence type="ECO:0000313" key="5">
    <source>
        <dbReference type="Proteomes" id="UP000316759"/>
    </source>
</evidence>
<evidence type="ECO:0000259" key="3">
    <source>
        <dbReference type="SMART" id="SM01017"/>
    </source>
</evidence>
<organism evidence="4 5">
    <name type="scientific">Fasciola gigantica</name>
    <name type="common">Giant liver fluke</name>
    <dbReference type="NCBI Taxonomy" id="46835"/>
    <lineage>
        <taxon>Eukaryota</taxon>
        <taxon>Metazoa</taxon>
        <taxon>Spiralia</taxon>
        <taxon>Lophotrochozoa</taxon>
        <taxon>Platyhelminthes</taxon>
        <taxon>Trematoda</taxon>
        <taxon>Digenea</taxon>
        <taxon>Plagiorchiida</taxon>
        <taxon>Echinostomata</taxon>
        <taxon>Echinostomatoidea</taxon>
        <taxon>Fasciolidae</taxon>
        <taxon>Fasciola</taxon>
    </lineage>
</organism>
<feature type="compositionally biased region" description="Polar residues" evidence="2">
    <location>
        <begin position="1106"/>
        <end position="1116"/>
    </location>
</feature>
<dbReference type="SMART" id="SM01017">
    <property type="entry name" value="Arrestin_C"/>
    <property type="match status" value="1"/>
</dbReference>
<feature type="region of interest" description="Disordered" evidence="2">
    <location>
        <begin position="1071"/>
        <end position="1125"/>
    </location>
</feature>